<dbReference type="EMBL" id="CABDUW010000194">
    <property type="protein sequence ID" value="VTJ62274.1"/>
    <property type="molecule type" value="Genomic_DNA"/>
</dbReference>
<evidence type="ECO:0000256" key="1">
    <source>
        <dbReference type="SAM" id="SignalP"/>
    </source>
</evidence>
<dbReference type="AlphaFoldDB" id="A0A5E4AY04"/>
<evidence type="ECO:0000313" key="2">
    <source>
        <dbReference type="EMBL" id="VTJ62274.1"/>
    </source>
</evidence>
<organism evidence="2 3">
    <name type="scientific">Marmota monax</name>
    <name type="common">Woodchuck</name>
    <dbReference type="NCBI Taxonomy" id="9995"/>
    <lineage>
        <taxon>Eukaryota</taxon>
        <taxon>Metazoa</taxon>
        <taxon>Chordata</taxon>
        <taxon>Craniata</taxon>
        <taxon>Vertebrata</taxon>
        <taxon>Euteleostomi</taxon>
        <taxon>Mammalia</taxon>
        <taxon>Eutheria</taxon>
        <taxon>Euarchontoglires</taxon>
        <taxon>Glires</taxon>
        <taxon>Rodentia</taxon>
        <taxon>Sciuromorpha</taxon>
        <taxon>Sciuridae</taxon>
        <taxon>Xerinae</taxon>
        <taxon>Marmotini</taxon>
        <taxon>Marmota</taxon>
    </lineage>
</organism>
<accession>A0A5E4AY04</accession>
<keyword evidence="3" id="KW-1185">Reference proteome</keyword>
<protein>
    <submittedName>
        <fullName evidence="2">Uncharacterized protein</fullName>
    </submittedName>
</protein>
<sequence>SRFLEMKPCRRRLRLWAALTGAALVCDCSRAALASALFSPVPGSWGPSGFLCLRYLQSTADYTFSFSARSEAKEEA</sequence>
<comment type="caution">
    <text evidence="2">The sequence shown here is derived from an EMBL/GenBank/DDBJ whole genome shotgun (WGS) entry which is preliminary data.</text>
</comment>
<feature type="signal peptide" evidence="1">
    <location>
        <begin position="1"/>
        <end position="34"/>
    </location>
</feature>
<name>A0A5E4AY04_MARMO</name>
<keyword evidence="1" id="KW-0732">Signal</keyword>
<gene>
    <name evidence="2" type="ORF">MONAX_5E021140</name>
</gene>
<proteinExistence type="predicted"/>
<feature type="chain" id="PRO_5022958326" evidence="1">
    <location>
        <begin position="35"/>
        <end position="76"/>
    </location>
</feature>
<feature type="non-terminal residue" evidence="2">
    <location>
        <position position="1"/>
    </location>
</feature>
<dbReference type="Proteomes" id="UP000335636">
    <property type="component" value="Unassembled WGS sequence"/>
</dbReference>
<reference evidence="2" key="1">
    <citation type="submission" date="2019-04" db="EMBL/GenBank/DDBJ databases">
        <authorList>
            <person name="Alioto T."/>
            <person name="Alioto T."/>
        </authorList>
    </citation>
    <scope>NUCLEOTIDE SEQUENCE [LARGE SCALE GENOMIC DNA]</scope>
</reference>
<evidence type="ECO:0000313" key="3">
    <source>
        <dbReference type="Proteomes" id="UP000335636"/>
    </source>
</evidence>